<dbReference type="RefSeq" id="XP_064710867.1">
    <property type="nucleotide sequence ID" value="XM_064848243.1"/>
</dbReference>
<keyword evidence="3" id="KW-1185">Reference proteome</keyword>
<sequence>MPPAEITLPPKLTRAEVASIQHELNAVQSKSGTSSFKDLFSVFYSQPLVVNHHRVFDSVPSICQINSSTQCIDQSALSSTNDDSANLYYYGEEGSGNTSTDIRLQSPNSCDTPMPQLHEHSASQVARNHYRAYSEESFPLAFPLVLDMLSPSAYPQSFLDTSAPLTSANSSLNRPIEGSGYGPDSSSISTDDCQATSSPDHDLKKSYFDQDSDCYFRSIPRIEFIKAPAEQKGLIHHWITSLYLGMLPVARIDKPQHNMFMPIALAGLNSGLQQSTAEMAVFHGICAASAFNLSILKGPESHFNQLATKHRQLALYHLRQCMEKGQAKSECVWAAIITFVFQAGVLGQGGEWRAHIKGLNFAILANPHLIRNSHVAQGIYETHLCLSILGNTQSDVDLKTLWPPGLDYIGSVHGMTLSILEIVSKINNLSSVKPYPSPTILDRLEMEILLYSPESVSTQGLDGRSAKLLIHYSYIYKYATLIHFHRVIHGKMPCKLQDLVEIAIEHLESSEEIGNRPKGCIWTWPCLVISAECTTPQLQSRMLAWFDSKKRHGFKNLDGACKLSSELWRRRLLHSEDPKDLHWQSLIHETEYDVLPL</sequence>
<feature type="region of interest" description="Disordered" evidence="1">
    <location>
        <begin position="169"/>
        <end position="204"/>
    </location>
</feature>
<evidence type="ECO:0000313" key="2">
    <source>
        <dbReference type="EMBL" id="KAK5062595.1"/>
    </source>
</evidence>
<proteinExistence type="predicted"/>
<dbReference type="GeneID" id="89972846"/>
<evidence type="ECO:0008006" key="4">
    <source>
        <dbReference type="Google" id="ProtNLM"/>
    </source>
</evidence>
<dbReference type="EMBL" id="JAVRRD010000002">
    <property type="protein sequence ID" value="KAK5062595.1"/>
    <property type="molecule type" value="Genomic_DNA"/>
</dbReference>
<evidence type="ECO:0000256" key="1">
    <source>
        <dbReference type="SAM" id="MobiDB-lite"/>
    </source>
</evidence>
<dbReference type="Proteomes" id="UP001358417">
    <property type="component" value="Unassembled WGS sequence"/>
</dbReference>
<reference evidence="2 3" key="1">
    <citation type="submission" date="2023-08" db="EMBL/GenBank/DDBJ databases">
        <title>Black Yeasts Isolated from many extreme environments.</title>
        <authorList>
            <person name="Coleine C."/>
            <person name="Stajich J.E."/>
            <person name="Selbmann L."/>
        </authorList>
    </citation>
    <scope>NUCLEOTIDE SEQUENCE [LARGE SCALE GENOMIC DNA]</scope>
    <source>
        <strain evidence="2 3">CCFEE 5792</strain>
    </source>
</reference>
<dbReference type="AlphaFoldDB" id="A0AAV9NRM2"/>
<protein>
    <recommendedName>
        <fullName evidence="4">Transcription factor domain-containing protein</fullName>
    </recommendedName>
</protein>
<feature type="compositionally biased region" description="Polar residues" evidence="1">
    <location>
        <begin position="184"/>
        <end position="198"/>
    </location>
</feature>
<gene>
    <name evidence="2" type="ORF">LTR84_004668</name>
</gene>
<evidence type="ECO:0000313" key="3">
    <source>
        <dbReference type="Proteomes" id="UP001358417"/>
    </source>
</evidence>
<accession>A0AAV9NRM2</accession>
<organism evidence="2 3">
    <name type="scientific">Exophiala bonariae</name>
    <dbReference type="NCBI Taxonomy" id="1690606"/>
    <lineage>
        <taxon>Eukaryota</taxon>
        <taxon>Fungi</taxon>
        <taxon>Dikarya</taxon>
        <taxon>Ascomycota</taxon>
        <taxon>Pezizomycotina</taxon>
        <taxon>Eurotiomycetes</taxon>
        <taxon>Chaetothyriomycetidae</taxon>
        <taxon>Chaetothyriales</taxon>
        <taxon>Herpotrichiellaceae</taxon>
        <taxon>Exophiala</taxon>
    </lineage>
</organism>
<comment type="caution">
    <text evidence="2">The sequence shown here is derived from an EMBL/GenBank/DDBJ whole genome shotgun (WGS) entry which is preliminary data.</text>
</comment>
<dbReference type="Pfam" id="PF11951">
    <property type="entry name" value="Fungal_trans_2"/>
    <property type="match status" value="1"/>
</dbReference>
<name>A0AAV9NRM2_9EURO</name>
<dbReference type="InterPro" id="IPR021858">
    <property type="entry name" value="Fun_TF"/>
</dbReference>